<dbReference type="FunCoup" id="A0A6G9I9U1">
    <property type="interactions" value="90"/>
</dbReference>
<dbReference type="InParanoid" id="A0A6G9I9U1"/>
<dbReference type="KEGG" id="orb:IPMB12_04405"/>
<comment type="similarity">
    <text evidence="1 2">Belongs to the UPF0125 (RnfH) family.</text>
</comment>
<dbReference type="InterPro" id="IPR005346">
    <property type="entry name" value="RnfH"/>
</dbReference>
<evidence type="ECO:0000256" key="2">
    <source>
        <dbReference type="HAMAP-Rule" id="MF_00460"/>
    </source>
</evidence>
<dbReference type="AlphaFoldDB" id="A0A6G9I9U1"/>
<keyword evidence="4" id="KW-1185">Reference proteome</keyword>
<proteinExistence type="inferred from homology"/>
<reference evidence="3 4" key="1">
    <citation type="submission" date="2020-03" db="EMBL/GenBank/DDBJ databases">
        <title>Complete genome sequence of Orbus sp. IPMB12 (BCRC 80908).</title>
        <authorList>
            <person name="Lo W.-S."/>
            <person name="Chang T.-H."/>
            <person name="Kuo C.-H."/>
        </authorList>
    </citation>
    <scope>NUCLEOTIDE SEQUENCE [LARGE SCALE GENOMIC DNA]</scope>
    <source>
        <strain evidence="3 4">IPMB12</strain>
    </source>
</reference>
<dbReference type="Pfam" id="PF03658">
    <property type="entry name" value="Ub-RnfH"/>
    <property type="match status" value="1"/>
</dbReference>
<dbReference type="SUPFAM" id="SSF54285">
    <property type="entry name" value="MoaD/ThiS"/>
    <property type="match status" value="1"/>
</dbReference>
<evidence type="ECO:0000313" key="3">
    <source>
        <dbReference type="EMBL" id="QIQ20986.1"/>
    </source>
</evidence>
<protein>
    <recommendedName>
        <fullName evidence="2">UPF0125 protein IPMB12_04405</fullName>
    </recommendedName>
</protein>
<evidence type="ECO:0000256" key="1">
    <source>
        <dbReference type="ARBA" id="ARBA00010645"/>
    </source>
</evidence>
<dbReference type="HAMAP" id="MF_00460">
    <property type="entry name" value="UPF0125_RnfH"/>
    <property type="match status" value="1"/>
</dbReference>
<dbReference type="PANTHER" id="PTHR37483:SF1">
    <property type="entry name" value="UPF0125 PROTEIN RATB"/>
    <property type="match status" value="1"/>
</dbReference>
<evidence type="ECO:0000313" key="4">
    <source>
        <dbReference type="Proteomes" id="UP000501168"/>
    </source>
</evidence>
<sequence>MINIEVIYALPEQSYAQTLQVNEGCTIQDAITQSGILQQVHLELPPYAVGIWGRRAQLEDLVKDGDRIEIYRELLDDPKEIRRRRGVMKRK</sequence>
<name>A0A6G9I9U1_9GAMM</name>
<dbReference type="InterPro" id="IPR016155">
    <property type="entry name" value="Mopterin_synth/thiamin_S_b"/>
</dbReference>
<organism evidence="3 4">
    <name type="scientific">Zophobihabitans entericus</name>
    <dbReference type="NCBI Taxonomy" id="1635327"/>
    <lineage>
        <taxon>Bacteria</taxon>
        <taxon>Pseudomonadati</taxon>
        <taxon>Pseudomonadota</taxon>
        <taxon>Gammaproteobacteria</taxon>
        <taxon>Orbales</taxon>
        <taxon>Orbaceae</taxon>
        <taxon>Zophobihabitans</taxon>
    </lineage>
</organism>
<gene>
    <name evidence="3" type="ORF">IPMB12_04405</name>
</gene>
<dbReference type="EMBL" id="CP050253">
    <property type="protein sequence ID" value="QIQ20986.1"/>
    <property type="molecule type" value="Genomic_DNA"/>
</dbReference>
<dbReference type="Gene3D" id="3.10.20.280">
    <property type="entry name" value="RnfH-like"/>
    <property type="match status" value="1"/>
</dbReference>
<dbReference type="PANTHER" id="PTHR37483">
    <property type="entry name" value="UPF0125 PROTEIN RATB"/>
    <property type="match status" value="1"/>
</dbReference>
<dbReference type="NCBIfam" id="NF002490">
    <property type="entry name" value="PRK01777.1"/>
    <property type="match status" value="1"/>
</dbReference>
<accession>A0A6G9I9U1</accession>
<dbReference type="RefSeq" id="WP_166915318.1">
    <property type="nucleotide sequence ID" value="NZ_CP050253.1"/>
</dbReference>
<dbReference type="InterPro" id="IPR037021">
    <property type="entry name" value="RnfH_sf"/>
</dbReference>
<dbReference type="Proteomes" id="UP000501168">
    <property type="component" value="Chromosome"/>
</dbReference>